<dbReference type="EC" id="4.1.2.20" evidence="5"/>
<dbReference type="eggNOG" id="COG3836">
    <property type="taxonomic scope" value="Bacteria"/>
</dbReference>
<dbReference type="OrthoDB" id="86160at2"/>
<proteinExistence type="inferred from homology"/>
<dbReference type="STRING" id="756272.Plabr_0911"/>
<comment type="similarity">
    <text evidence="1">Belongs to the HpcH/HpaI aldolase family.</text>
</comment>
<feature type="domain" description="HpcH/HpaI aldolase/citrate lyase" evidence="4">
    <location>
        <begin position="16"/>
        <end position="246"/>
    </location>
</feature>
<dbReference type="HOGENOM" id="CLU_059964_1_0_0"/>
<keyword evidence="3 5" id="KW-0456">Lyase</keyword>
<dbReference type="PANTHER" id="PTHR30502">
    <property type="entry name" value="2-KETO-3-DEOXY-L-RHAMNONATE ALDOLASE"/>
    <property type="match status" value="1"/>
</dbReference>
<evidence type="ECO:0000256" key="1">
    <source>
        <dbReference type="ARBA" id="ARBA00005568"/>
    </source>
</evidence>
<dbReference type="InterPro" id="IPR050251">
    <property type="entry name" value="HpcH-HpaI_aldolase"/>
</dbReference>
<dbReference type="SUPFAM" id="SSF51621">
    <property type="entry name" value="Phosphoenolpyruvate/pyruvate domain"/>
    <property type="match status" value="1"/>
</dbReference>
<keyword evidence="6" id="KW-1185">Reference proteome</keyword>
<dbReference type="GO" id="GO:0046872">
    <property type="term" value="F:metal ion binding"/>
    <property type="evidence" value="ECO:0007669"/>
    <property type="project" value="UniProtKB-KW"/>
</dbReference>
<evidence type="ECO:0000256" key="2">
    <source>
        <dbReference type="ARBA" id="ARBA00022723"/>
    </source>
</evidence>
<organism evidence="5 6">
    <name type="scientific">Rubinisphaera brasiliensis (strain ATCC 49424 / DSM 5305 / JCM 21570 / IAM 15109 / NBRC 103401 / IFAM 1448)</name>
    <name type="common">Planctomyces brasiliensis</name>
    <dbReference type="NCBI Taxonomy" id="756272"/>
    <lineage>
        <taxon>Bacteria</taxon>
        <taxon>Pseudomonadati</taxon>
        <taxon>Planctomycetota</taxon>
        <taxon>Planctomycetia</taxon>
        <taxon>Planctomycetales</taxon>
        <taxon>Planctomycetaceae</taxon>
        <taxon>Rubinisphaera</taxon>
    </lineage>
</organism>
<dbReference type="PANTHER" id="PTHR30502:SF0">
    <property type="entry name" value="PHOSPHOENOLPYRUVATE CARBOXYLASE FAMILY PROTEIN"/>
    <property type="match status" value="1"/>
</dbReference>
<dbReference type="Pfam" id="PF03328">
    <property type="entry name" value="HpcH_HpaI"/>
    <property type="match status" value="1"/>
</dbReference>
<dbReference type="KEGG" id="pbs:Plabr_0911"/>
<evidence type="ECO:0000259" key="4">
    <source>
        <dbReference type="Pfam" id="PF03328"/>
    </source>
</evidence>
<dbReference type="GO" id="GO:0005737">
    <property type="term" value="C:cytoplasm"/>
    <property type="evidence" value="ECO:0007669"/>
    <property type="project" value="TreeGrafter"/>
</dbReference>
<evidence type="ECO:0000313" key="6">
    <source>
        <dbReference type="Proteomes" id="UP000006860"/>
    </source>
</evidence>
<dbReference type="Proteomes" id="UP000006860">
    <property type="component" value="Chromosome"/>
</dbReference>
<dbReference type="RefSeq" id="WP_013627271.1">
    <property type="nucleotide sequence ID" value="NC_015174.1"/>
</dbReference>
<evidence type="ECO:0000256" key="3">
    <source>
        <dbReference type="ARBA" id="ARBA00023239"/>
    </source>
</evidence>
<dbReference type="Gene3D" id="3.20.20.60">
    <property type="entry name" value="Phosphoenolpyruvate-binding domains"/>
    <property type="match status" value="1"/>
</dbReference>
<reference evidence="6" key="1">
    <citation type="submission" date="2011-02" db="EMBL/GenBank/DDBJ databases">
        <title>The complete genome of Planctomyces brasiliensis DSM 5305.</title>
        <authorList>
            <person name="Lucas S."/>
            <person name="Copeland A."/>
            <person name="Lapidus A."/>
            <person name="Bruce D."/>
            <person name="Goodwin L."/>
            <person name="Pitluck S."/>
            <person name="Kyrpides N."/>
            <person name="Mavromatis K."/>
            <person name="Pagani I."/>
            <person name="Ivanova N."/>
            <person name="Ovchinnikova G."/>
            <person name="Lu M."/>
            <person name="Detter J.C."/>
            <person name="Han C."/>
            <person name="Land M."/>
            <person name="Hauser L."/>
            <person name="Markowitz V."/>
            <person name="Cheng J.-F."/>
            <person name="Hugenholtz P."/>
            <person name="Woyke T."/>
            <person name="Wu D."/>
            <person name="Tindall B."/>
            <person name="Pomrenke H.G."/>
            <person name="Brambilla E."/>
            <person name="Klenk H.-P."/>
            <person name="Eisen J.A."/>
        </authorList>
    </citation>
    <scope>NUCLEOTIDE SEQUENCE [LARGE SCALE GENOMIC DNA]</scope>
    <source>
        <strain evidence="6">ATCC 49424 / DSM 5305 / JCM 21570 / NBRC 103401 / IFAM 1448</strain>
    </source>
</reference>
<dbReference type="InterPro" id="IPR015813">
    <property type="entry name" value="Pyrv/PenolPyrv_kinase-like_dom"/>
</dbReference>
<name>F0SIE4_RUBBR</name>
<keyword evidence="2" id="KW-0479">Metal-binding</keyword>
<gene>
    <name evidence="5" type="ordered locus">Plabr_0911</name>
</gene>
<evidence type="ECO:0000313" key="5">
    <source>
        <dbReference type="EMBL" id="ADY58533.1"/>
    </source>
</evidence>
<dbReference type="InterPro" id="IPR005000">
    <property type="entry name" value="Aldolase/citrate-lyase_domain"/>
</dbReference>
<accession>F0SIE4</accession>
<dbReference type="GO" id="GO:0008672">
    <property type="term" value="F:2-dehydro-3-deoxyglucarate aldolase activity"/>
    <property type="evidence" value="ECO:0007669"/>
    <property type="project" value="UniProtKB-EC"/>
</dbReference>
<dbReference type="InterPro" id="IPR040442">
    <property type="entry name" value="Pyrv_kinase-like_dom_sf"/>
</dbReference>
<dbReference type="EMBL" id="CP002546">
    <property type="protein sequence ID" value="ADY58533.1"/>
    <property type="molecule type" value="Genomic_DNA"/>
</dbReference>
<sequence>MKSNPVKKALQAGQPQIGTWLSLESVFATRFMARVGFPWLTVDIEHSPVNWETAAHMFAAIAEAGCVPLARVPRGDHDLIKRVLDAGAMGIVVPMVNTVEEAKAAIAAAKYPPVGNRSVGGAIHSLNFDAAAGDYYKYANDEILVVLQTESPEGVENAPEIYALPGVDAIFVGPNDLKFQMRNFTDNGDDPTPEEFEAMLQRILQAGKTAGTPVGLHVVTVEDAKRRADEGWQFIAMASELKMMVNEATRVVKALDLKAAGDLARY</sequence>
<protein>
    <submittedName>
        <fullName evidence="5">2-dehydro-3-deoxyglucarate aldolase</fullName>
        <ecNumber evidence="5">4.1.2.20</ecNumber>
    </submittedName>
</protein>
<dbReference type="AlphaFoldDB" id="F0SIE4"/>